<protein>
    <submittedName>
        <fullName evidence="2">Crp/Fnr family transcriptional regulator</fullName>
    </submittedName>
</protein>
<dbReference type="Pfam" id="PF00027">
    <property type="entry name" value="cNMP_binding"/>
    <property type="match status" value="1"/>
</dbReference>
<dbReference type="PANTHER" id="PTHR24567">
    <property type="entry name" value="CRP FAMILY TRANSCRIPTIONAL REGULATORY PROTEIN"/>
    <property type="match status" value="1"/>
</dbReference>
<dbReference type="SUPFAM" id="SSF51206">
    <property type="entry name" value="cAMP-binding domain-like"/>
    <property type="match status" value="1"/>
</dbReference>
<evidence type="ECO:0000313" key="2">
    <source>
        <dbReference type="EMBL" id="AXA37617.1"/>
    </source>
</evidence>
<dbReference type="InterPro" id="IPR000595">
    <property type="entry name" value="cNMP-bd_dom"/>
</dbReference>
<evidence type="ECO:0000259" key="1">
    <source>
        <dbReference type="PROSITE" id="PS50042"/>
    </source>
</evidence>
<dbReference type="CDD" id="cd00038">
    <property type="entry name" value="CAP_ED"/>
    <property type="match status" value="1"/>
</dbReference>
<dbReference type="InterPro" id="IPR050397">
    <property type="entry name" value="Env_Response_Regulators"/>
</dbReference>
<gene>
    <name evidence="2" type="ORF">BRCON_2875</name>
</gene>
<dbReference type="GO" id="GO:0005829">
    <property type="term" value="C:cytosol"/>
    <property type="evidence" value="ECO:0007669"/>
    <property type="project" value="TreeGrafter"/>
</dbReference>
<feature type="domain" description="Cyclic nucleotide-binding" evidence="1">
    <location>
        <begin position="13"/>
        <end position="82"/>
    </location>
</feature>
<dbReference type="PROSITE" id="PS50042">
    <property type="entry name" value="CNMP_BINDING_3"/>
    <property type="match status" value="1"/>
</dbReference>
<dbReference type="InterPro" id="IPR014710">
    <property type="entry name" value="RmlC-like_jellyroll"/>
</dbReference>
<dbReference type="EMBL" id="CP030759">
    <property type="protein sequence ID" value="AXA37617.1"/>
    <property type="molecule type" value="Genomic_DNA"/>
</dbReference>
<dbReference type="SMART" id="SM00100">
    <property type="entry name" value="cNMP"/>
    <property type="match status" value="1"/>
</dbReference>
<evidence type="ECO:0000313" key="3">
    <source>
        <dbReference type="Proteomes" id="UP000262583"/>
    </source>
</evidence>
<dbReference type="KEGG" id="schv:BRCON_2875"/>
<accession>A0A2Z4Y8P1</accession>
<reference evidence="2 3" key="1">
    <citation type="submission" date="2018-05" db="EMBL/GenBank/DDBJ databases">
        <title>A metagenomic window into the 2 km-deep terrestrial subsurface aquifer revealed taxonomically and functionally diverse microbial community comprising novel uncultured bacterial lineages.</title>
        <authorList>
            <person name="Kadnikov V.V."/>
            <person name="Mardanov A.V."/>
            <person name="Beletsky A.V."/>
            <person name="Banks D."/>
            <person name="Pimenov N.V."/>
            <person name="Frank Y.A."/>
            <person name="Karnachuk O.V."/>
            <person name="Ravin N.V."/>
        </authorList>
    </citation>
    <scope>NUCLEOTIDE SEQUENCE [LARGE SCALE GENOMIC DNA]</scope>
    <source>
        <strain evidence="2">BY</strain>
    </source>
</reference>
<name>A0A2Z4Y8P1_SUMC1</name>
<organism evidence="2 3">
    <name type="scientific">Sumerlaea chitinivorans</name>
    <dbReference type="NCBI Taxonomy" id="2250252"/>
    <lineage>
        <taxon>Bacteria</taxon>
        <taxon>Candidatus Sumerlaeota</taxon>
        <taxon>Candidatus Sumerlaeia</taxon>
        <taxon>Candidatus Sumerlaeales</taxon>
        <taxon>Candidatus Sumerlaeaceae</taxon>
        <taxon>Candidatus Sumerlaea</taxon>
    </lineage>
</organism>
<proteinExistence type="predicted"/>
<sequence length="154" mass="17647">METLERYLAEHKFFENLPKRDLNLLVSCASNVRFDAGKYIFREGESADKFYLIRHGKVAIEIAGPGVGPIIVDTLDEGDVLGWSWLIPPYRWRFDARAIELTRAIALDGACLRSKCEQDHDLGYELLKRFTLVMAARLEATRLQLLDLYGTKKK</sequence>
<dbReference type="InterPro" id="IPR018490">
    <property type="entry name" value="cNMP-bd_dom_sf"/>
</dbReference>
<dbReference type="Gene3D" id="2.60.120.10">
    <property type="entry name" value="Jelly Rolls"/>
    <property type="match status" value="1"/>
</dbReference>
<dbReference type="GO" id="GO:0003700">
    <property type="term" value="F:DNA-binding transcription factor activity"/>
    <property type="evidence" value="ECO:0007669"/>
    <property type="project" value="TreeGrafter"/>
</dbReference>
<dbReference type="PANTHER" id="PTHR24567:SF74">
    <property type="entry name" value="HTH-TYPE TRANSCRIPTIONAL REGULATOR ARCR"/>
    <property type="match status" value="1"/>
</dbReference>
<dbReference type="AlphaFoldDB" id="A0A2Z4Y8P1"/>
<dbReference type="Proteomes" id="UP000262583">
    <property type="component" value="Chromosome"/>
</dbReference>